<accession>A0ABS7Z6D4</accession>
<evidence type="ECO:0000313" key="2">
    <source>
        <dbReference type="Proteomes" id="UP001165302"/>
    </source>
</evidence>
<dbReference type="EMBL" id="JADEYP010000010">
    <property type="protein sequence ID" value="MCA5004961.1"/>
    <property type="molecule type" value="Genomic_DNA"/>
</dbReference>
<gene>
    <name evidence="1" type="ORF">IPZ78_07305</name>
</gene>
<keyword evidence="2" id="KW-1185">Reference proteome</keyword>
<protein>
    <recommendedName>
        <fullName evidence="3">DUF3945 domain-containing protein</fullName>
    </recommendedName>
</protein>
<name>A0ABS7Z6D4_9SPHI</name>
<dbReference type="Proteomes" id="UP001165302">
    <property type="component" value="Unassembled WGS sequence"/>
</dbReference>
<sequence>MSIDKFQASELLHGRAVNTTGTKWIVPDLNDRDGEGHIKLRAINIPDFDLTTELSRIRGIKLNEEEKEVVIDKLKNGQRVDIQIKTGKNIQKLEIEANPLKREINFYDALHKKASVGNLAVSVPEKSRNVVKMDIDKKRQQRAKI</sequence>
<organism evidence="1 2">
    <name type="scientific">Sphingobacterium bovistauri</name>
    <dbReference type="NCBI Taxonomy" id="2781959"/>
    <lineage>
        <taxon>Bacteria</taxon>
        <taxon>Pseudomonadati</taxon>
        <taxon>Bacteroidota</taxon>
        <taxon>Sphingobacteriia</taxon>
        <taxon>Sphingobacteriales</taxon>
        <taxon>Sphingobacteriaceae</taxon>
        <taxon>Sphingobacterium</taxon>
    </lineage>
</organism>
<dbReference type="RefSeq" id="WP_225552351.1">
    <property type="nucleotide sequence ID" value="NZ_JADEYP010000010.1"/>
</dbReference>
<evidence type="ECO:0008006" key="3">
    <source>
        <dbReference type="Google" id="ProtNLM"/>
    </source>
</evidence>
<comment type="caution">
    <text evidence="1">The sequence shown here is derived from an EMBL/GenBank/DDBJ whole genome shotgun (WGS) entry which is preliminary data.</text>
</comment>
<evidence type="ECO:0000313" key="1">
    <source>
        <dbReference type="EMBL" id="MCA5004961.1"/>
    </source>
</evidence>
<proteinExistence type="predicted"/>
<reference evidence="1" key="1">
    <citation type="submission" date="2020-10" db="EMBL/GenBank/DDBJ databases">
        <authorList>
            <person name="Lu T."/>
            <person name="Wang Q."/>
            <person name="Han X."/>
        </authorList>
    </citation>
    <scope>NUCLEOTIDE SEQUENCE</scope>
    <source>
        <strain evidence="1">WQ 366</strain>
    </source>
</reference>